<gene>
    <name evidence="1" type="ORF">LTR82_018305</name>
</gene>
<sequence>MAFWEGSFQMMDPPTLSTIIRLQLEDSEQLAANVKGKQREGTLSDAEFALQTYTKDLLSTDAVLSDRRMAQSFAMAVIKD</sequence>
<dbReference type="EMBL" id="JASUXU010000486">
    <property type="protein sequence ID" value="KAK0300853.1"/>
    <property type="molecule type" value="Genomic_DNA"/>
</dbReference>
<evidence type="ECO:0000313" key="2">
    <source>
        <dbReference type="Proteomes" id="UP001168146"/>
    </source>
</evidence>
<dbReference type="AlphaFoldDB" id="A0AAN6IZF8"/>
<dbReference type="Proteomes" id="UP001168146">
    <property type="component" value="Unassembled WGS sequence"/>
</dbReference>
<evidence type="ECO:0000313" key="1">
    <source>
        <dbReference type="EMBL" id="KAK0300853.1"/>
    </source>
</evidence>
<proteinExistence type="predicted"/>
<name>A0AAN6IZF8_9PEZI</name>
<organism evidence="1 2">
    <name type="scientific">Friedmanniomyces endolithicus</name>
    <dbReference type="NCBI Taxonomy" id="329885"/>
    <lineage>
        <taxon>Eukaryota</taxon>
        <taxon>Fungi</taxon>
        <taxon>Dikarya</taxon>
        <taxon>Ascomycota</taxon>
        <taxon>Pezizomycotina</taxon>
        <taxon>Dothideomycetes</taxon>
        <taxon>Dothideomycetidae</taxon>
        <taxon>Mycosphaerellales</taxon>
        <taxon>Teratosphaeriaceae</taxon>
        <taxon>Friedmanniomyces</taxon>
    </lineage>
</organism>
<comment type="caution">
    <text evidence="1">The sequence shown here is derived from an EMBL/GenBank/DDBJ whole genome shotgun (WGS) entry which is preliminary data.</text>
</comment>
<feature type="non-terminal residue" evidence="1">
    <location>
        <position position="80"/>
    </location>
</feature>
<reference evidence="1" key="1">
    <citation type="submission" date="2021-12" db="EMBL/GenBank/DDBJ databases">
        <title>Black yeast isolated from Biological Soil Crust.</title>
        <authorList>
            <person name="Kurbessoian T."/>
        </authorList>
    </citation>
    <scope>NUCLEOTIDE SEQUENCE</scope>
    <source>
        <strain evidence="1">CCFEE 5208</strain>
    </source>
</reference>
<protein>
    <submittedName>
        <fullName evidence="1">Uncharacterized protein</fullName>
    </submittedName>
</protein>
<accession>A0AAN6IZF8</accession>